<evidence type="ECO:0000313" key="3">
    <source>
        <dbReference type="Proteomes" id="UP000694005"/>
    </source>
</evidence>
<sequence length="51" mass="5775">MRGLRFGKSTTTTKNKLLPPRSINYLRTDPKNAALKEIKGQRRFSVVSGKL</sequence>
<organism evidence="2 3">
    <name type="scientific">Brassica campestris</name>
    <name type="common">Field mustard</name>
    <dbReference type="NCBI Taxonomy" id="3711"/>
    <lineage>
        <taxon>Eukaryota</taxon>
        <taxon>Viridiplantae</taxon>
        <taxon>Streptophyta</taxon>
        <taxon>Embryophyta</taxon>
        <taxon>Tracheophyta</taxon>
        <taxon>Spermatophyta</taxon>
        <taxon>Magnoliopsida</taxon>
        <taxon>eudicotyledons</taxon>
        <taxon>Gunneridae</taxon>
        <taxon>Pentapetalae</taxon>
        <taxon>rosids</taxon>
        <taxon>malvids</taxon>
        <taxon>Brassicales</taxon>
        <taxon>Brassicaceae</taxon>
        <taxon>Brassiceae</taxon>
        <taxon>Brassica</taxon>
    </lineage>
</organism>
<accession>A0A8D9I983</accession>
<dbReference type="Proteomes" id="UP000694005">
    <property type="component" value="Chromosome A10"/>
</dbReference>
<reference evidence="2 3" key="1">
    <citation type="submission" date="2021-07" db="EMBL/GenBank/DDBJ databases">
        <authorList>
            <consortium name="Genoscope - CEA"/>
            <person name="William W."/>
        </authorList>
    </citation>
    <scope>NUCLEOTIDE SEQUENCE [LARGE SCALE GENOMIC DNA]</scope>
</reference>
<evidence type="ECO:0000256" key="1">
    <source>
        <dbReference type="SAM" id="MobiDB-lite"/>
    </source>
</evidence>
<gene>
    <name evidence="2" type="ORF">BRAPAZ1V2_A10P32820.2</name>
</gene>
<dbReference type="Gramene" id="A10p32820.2_BraZ1">
    <property type="protein sequence ID" value="A10p32820.2_BraZ1.CDS.1"/>
    <property type="gene ID" value="A10g32820.2_BraZ1"/>
</dbReference>
<name>A0A8D9I983_BRACM</name>
<dbReference type="EMBL" id="LS974626">
    <property type="protein sequence ID" value="CAG7912036.1"/>
    <property type="molecule type" value="Genomic_DNA"/>
</dbReference>
<feature type="region of interest" description="Disordered" evidence="1">
    <location>
        <begin position="1"/>
        <end position="24"/>
    </location>
</feature>
<evidence type="ECO:0000313" key="2">
    <source>
        <dbReference type="EMBL" id="CAG7912036.1"/>
    </source>
</evidence>
<dbReference type="AlphaFoldDB" id="A0A8D9I983"/>
<proteinExistence type="predicted"/>
<protein>
    <submittedName>
        <fullName evidence="2">Uncharacterized protein</fullName>
    </submittedName>
</protein>
<feature type="non-terminal residue" evidence="2">
    <location>
        <position position="51"/>
    </location>
</feature>